<reference evidence="2" key="1">
    <citation type="submission" date="2023-04" db="EMBL/GenBank/DDBJ databases">
        <title>Aspergillus oryzae NBRC 4228.</title>
        <authorList>
            <person name="Ichikawa N."/>
            <person name="Sato H."/>
            <person name="Tonouchi N."/>
        </authorList>
    </citation>
    <scope>NUCLEOTIDE SEQUENCE</scope>
    <source>
        <strain evidence="2">NBRC 4228</strain>
    </source>
</reference>
<evidence type="ECO:0000313" key="3">
    <source>
        <dbReference type="Proteomes" id="UP001165205"/>
    </source>
</evidence>
<evidence type="ECO:0000256" key="1">
    <source>
        <dbReference type="SAM" id="MobiDB-lite"/>
    </source>
</evidence>
<accession>A0AAN5BUZ5</accession>
<comment type="caution">
    <text evidence="2">The sequence shown here is derived from an EMBL/GenBank/DDBJ whole genome shotgun (WGS) entry which is preliminary data.</text>
</comment>
<proteinExistence type="predicted"/>
<feature type="region of interest" description="Disordered" evidence="1">
    <location>
        <begin position="1"/>
        <end position="40"/>
    </location>
</feature>
<evidence type="ECO:0000313" key="2">
    <source>
        <dbReference type="EMBL" id="GMG27612.1"/>
    </source>
</evidence>
<gene>
    <name evidence="2" type="ORF">Aory04_000420500</name>
</gene>
<dbReference type="AlphaFoldDB" id="A0AAN5BUZ5"/>
<protein>
    <submittedName>
        <fullName evidence="2">Unnamed protein product</fullName>
    </submittedName>
</protein>
<dbReference type="Proteomes" id="UP001165205">
    <property type="component" value="Unassembled WGS sequence"/>
</dbReference>
<organism evidence="2 3">
    <name type="scientific">Aspergillus oryzae</name>
    <name type="common">Yellow koji mold</name>
    <dbReference type="NCBI Taxonomy" id="5062"/>
    <lineage>
        <taxon>Eukaryota</taxon>
        <taxon>Fungi</taxon>
        <taxon>Dikarya</taxon>
        <taxon>Ascomycota</taxon>
        <taxon>Pezizomycotina</taxon>
        <taxon>Eurotiomycetes</taxon>
        <taxon>Eurotiomycetidae</taxon>
        <taxon>Eurotiales</taxon>
        <taxon>Aspergillaceae</taxon>
        <taxon>Aspergillus</taxon>
        <taxon>Aspergillus subgen. Circumdati</taxon>
    </lineage>
</organism>
<dbReference type="EMBL" id="BSYA01000037">
    <property type="protein sequence ID" value="GMG27612.1"/>
    <property type="molecule type" value="Genomic_DNA"/>
</dbReference>
<sequence>MLISKQTYHCDDRSHTQQVSAQISHTPLKADTSNSTQQDDRTAALEERVRELEDAISSSFHSFRGALQQISSHIGLQDVTGTLVGFTARSTDDQAIRPDIQAESTPELSEVRYDGSDLVDKGILTLENCRKLFDLYVLITVGIRDLFTTDGAGILQLRS</sequence>
<name>A0AAN5BUZ5_ASPOZ</name>
<feature type="compositionally biased region" description="Polar residues" evidence="1">
    <location>
        <begin position="16"/>
        <end position="37"/>
    </location>
</feature>